<evidence type="ECO:0000256" key="1">
    <source>
        <dbReference type="ARBA" id="ARBA00022670"/>
    </source>
</evidence>
<keyword evidence="5" id="KW-0378">Hydrolase</keyword>
<dbReference type="Proteomes" id="UP001205560">
    <property type="component" value="Unassembled WGS sequence"/>
</dbReference>
<keyword evidence="1" id="KW-0645">Protease</keyword>
<keyword evidence="9" id="KW-1185">Reference proteome</keyword>
<evidence type="ECO:0000256" key="2">
    <source>
        <dbReference type="ARBA" id="ARBA00022723"/>
    </source>
</evidence>
<dbReference type="InterPro" id="IPR009045">
    <property type="entry name" value="Zn_M74/Hedgehog-like"/>
</dbReference>
<keyword evidence="7" id="KW-0482">Metalloprotease</keyword>
<evidence type="ECO:0000313" key="8">
    <source>
        <dbReference type="EMBL" id="MCS0591467.1"/>
    </source>
</evidence>
<accession>A0ABT2ABE5</accession>
<evidence type="ECO:0000256" key="6">
    <source>
        <dbReference type="ARBA" id="ARBA00022833"/>
    </source>
</evidence>
<reference evidence="8 9" key="1">
    <citation type="submission" date="2022-08" db="EMBL/GenBank/DDBJ databases">
        <title>Reclassification of Massilia species as members of the genera Telluria, Duganella, Pseudoduganella, Mokoshia gen. nov. and Zemynaea gen. nov. using orthogonal and non-orthogonal genome-based approaches.</title>
        <authorList>
            <person name="Bowman J.P."/>
        </authorList>
    </citation>
    <scope>NUCLEOTIDE SEQUENCE [LARGE SCALE GENOMIC DNA]</scope>
    <source>
        <strain evidence="8 9">LMG 28164</strain>
    </source>
</reference>
<protein>
    <submittedName>
        <fullName evidence="8">Penicillin-insensitive murein endopeptidase</fullName>
    </submittedName>
</protein>
<dbReference type="SUPFAM" id="SSF55166">
    <property type="entry name" value="Hedgehog/DD-peptidase"/>
    <property type="match status" value="1"/>
</dbReference>
<dbReference type="InterPro" id="IPR005073">
    <property type="entry name" value="Peptidase_M74"/>
</dbReference>
<evidence type="ECO:0000313" key="9">
    <source>
        <dbReference type="Proteomes" id="UP001205560"/>
    </source>
</evidence>
<name>A0ABT2ABE5_9BURK</name>
<dbReference type="RefSeq" id="WP_258847234.1">
    <property type="nucleotide sequence ID" value="NZ_JANUGX010000027.1"/>
</dbReference>
<keyword evidence="4" id="KW-0574">Periplasm</keyword>
<evidence type="ECO:0000256" key="7">
    <source>
        <dbReference type="ARBA" id="ARBA00023049"/>
    </source>
</evidence>
<evidence type="ECO:0000256" key="3">
    <source>
        <dbReference type="ARBA" id="ARBA00022729"/>
    </source>
</evidence>
<keyword evidence="6" id="KW-0862">Zinc</keyword>
<dbReference type="Pfam" id="PF03411">
    <property type="entry name" value="Peptidase_M74"/>
    <property type="match status" value="1"/>
</dbReference>
<sequence length="157" mass="17521">MLEVQPKDSRGYFMLPQAPEDAGYYVYGTPDQGGGQYAHPDMLTTLFSIERQWQTIDYRKFSIGNISLSGGGRFKPHGSHKNGLQVDIRPLRKDGAHVPVNYFQAGYDKEATARLIGLFRAHPAVMTVYFNDLSIPGVLPMVNHDNHFHVAIRAGTS</sequence>
<comment type="caution">
    <text evidence="8">The sequence shown here is derived from an EMBL/GenBank/DDBJ whole genome shotgun (WGS) entry which is preliminary data.</text>
</comment>
<proteinExistence type="predicted"/>
<dbReference type="EMBL" id="JANUGX010000027">
    <property type="protein sequence ID" value="MCS0591467.1"/>
    <property type="molecule type" value="Genomic_DNA"/>
</dbReference>
<evidence type="ECO:0000256" key="5">
    <source>
        <dbReference type="ARBA" id="ARBA00022801"/>
    </source>
</evidence>
<keyword evidence="3" id="KW-0732">Signal</keyword>
<organism evidence="8 9">
    <name type="scientific">Massilia norwichensis</name>
    <dbReference type="NCBI Taxonomy" id="1442366"/>
    <lineage>
        <taxon>Bacteria</taxon>
        <taxon>Pseudomonadati</taxon>
        <taxon>Pseudomonadota</taxon>
        <taxon>Betaproteobacteria</taxon>
        <taxon>Burkholderiales</taxon>
        <taxon>Oxalobacteraceae</taxon>
        <taxon>Telluria group</taxon>
        <taxon>Massilia</taxon>
    </lineage>
</organism>
<dbReference type="Gene3D" id="3.30.1380.10">
    <property type="match status" value="1"/>
</dbReference>
<evidence type="ECO:0000256" key="4">
    <source>
        <dbReference type="ARBA" id="ARBA00022764"/>
    </source>
</evidence>
<gene>
    <name evidence="8" type="ORF">NX782_19945</name>
</gene>
<keyword evidence="2" id="KW-0479">Metal-binding</keyword>